<feature type="region of interest" description="Disordered" evidence="2">
    <location>
        <begin position="230"/>
        <end position="273"/>
    </location>
</feature>
<feature type="region of interest" description="Disordered" evidence="2">
    <location>
        <begin position="1025"/>
        <end position="1218"/>
    </location>
</feature>
<protein>
    <submittedName>
        <fullName evidence="3">Uncharacterized protein</fullName>
    </submittedName>
</protein>
<feature type="compositionally biased region" description="Low complexity" evidence="2">
    <location>
        <begin position="753"/>
        <end position="763"/>
    </location>
</feature>
<feature type="compositionally biased region" description="Basic and acidic residues" evidence="2">
    <location>
        <begin position="1054"/>
        <end position="1064"/>
    </location>
</feature>
<feature type="compositionally biased region" description="Polar residues" evidence="2">
    <location>
        <begin position="232"/>
        <end position="241"/>
    </location>
</feature>
<keyword evidence="4" id="KW-1185">Reference proteome</keyword>
<feature type="compositionally biased region" description="Low complexity" evidence="2">
    <location>
        <begin position="1743"/>
        <end position="1756"/>
    </location>
</feature>
<feature type="coiled-coil region" evidence="1">
    <location>
        <begin position="1682"/>
        <end position="1709"/>
    </location>
</feature>
<accession>A0AAN6JYI9</accession>
<feature type="region of interest" description="Disordered" evidence="2">
    <location>
        <begin position="661"/>
        <end position="763"/>
    </location>
</feature>
<feature type="compositionally biased region" description="Polar residues" evidence="2">
    <location>
        <begin position="468"/>
        <end position="489"/>
    </location>
</feature>
<keyword evidence="1" id="KW-0175">Coiled coil</keyword>
<evidence type="ECO:0000256" key="2">
    <source>
        <dbReference type="SAM" id="MobiDB-lite"/>
    </source>
</evidence>
<feature type="compositionally biased region" description="Acidic residues" evidence="2">
    <location>
        <begin position="1124"/>
        <end position="1133"/>
    </location>
</feature>
<comment type="caution">
    <text evidence="3">The sequence shown here is derived from an EMBL/GenBank/DDBJ whole genome shotgun (WGS) entry which is preliminary data.</text>
</comment>
<feature type="compositionally biased region" description="Basic and acidic residues" evidence="2">
    <location>
        <begin position="1208"/>
        <end position="1218"/>
    </location>
</feature>
<feature type="compositionally biased region" description="Polar residues" evidence="2">
    <location>
        <begin position="691"/>
        <end position="700"/>
    </location>
</feature>
<feature type="region of interest" description="Disordered" evidence="2">
    <location>
        <begin position="1739"/>
        <end position="1915"/>
    </location>
</feature>
<feature type="compositionally biased region" description="Acidic residues" evidence="2">
    <location>
        <begin position="1870"/>
        <end position="1888"/>
    </location>
</feature>
<feature type="region of interest" description="Disordered" evidence="2">
    <location>
        <begin position="41"/>
        <end position="62"/>
    </location>
</feature>
<organism evidence="3 4">
    <name type="scientific">Tilletia horrida</name>
    <dbReference type="NCBI Taxonomy" id="155126"/>
    <lineage>
        <taxon>Eukaryota</taxon>
        <taxon>Fungi</taxon>
        <taxon>Dikarya</taxon>
        <taxon>Basidiomycota</taxon>
        <taxon>Ustilaginomycotina</taxon>
        <taxon>Exobasidiomycetes</taxon>
        <taxon>Tilletiales</taxon>
        <taxon>Tilletiaceae</taxon>
        <taxon>Tilletia</taxon>
    </lineage>
</organism>
<feature type="region of interest" description="Disordered" evidence="2">
    <location>
        <begin position="1"/>
        <end position="26"/>
    </location>
</feature>
<name>A0AAN6JYI9_9BASI</name>
<gene>
    <name evidence="3" type="ORF">OC846_002825</name>
</gene>
<feature type="region of interest" description="Disordered" evidence="2">
    <location>
        <begin position="1942"/>
        <end position="1966"/>
    </location>
</feature>
<feature type="region of interest" description="Disordered" evidence="2">
    <location>
        <begin position="371"/>
        <end position="419"/>
    </location>
</feature>
<reference evidence="3" key="1">
    <citation type="journal article" date="2023" name="PhytoFront">
        <title>Draft Genome Resources of Seven Strains of Tilletia horrida, Causal Agent of Kernel Smut of Rice.</title>
        <authorList>
            <person name="Khanal S."/>
            <person name="Antony Babu S."/>
            <person name="Zhou X.G."/>
        </authorList>
    </citation>
    <scope>NUCLEOTIDE SEQUENCE</scope>
    <source>
        <strain evidence="3">TX6</strain>
    </source>
</reference>
<feature type="compositionally biased region" description="Low complexity" evidence="2">
    <location>
        <begin position="145"/>
        <end position="166"/>
    </location>
</feature>
<feature type="compositionally biased region" description="Polar residues" evidence="2">
    <location>
        <begin position="712"/>
        <end position="752"/>
    </location>
</feature>
<feature type="compositionally biased region" description="Basic and acidic residues" evidence="2">
    <location>
        <begin position="1162"/>
        <end position="1175"/>
    </location>
</feature>
<feature type="compositionally biased region" description="Polar residues" evidence="2">
    <location>
        <begin position="1176"/>
        <end position="1207"/>
    </location>
</feature>
<feature type="compositionally biased region" description="Low complexity" evidence="2">
    <location>
        <begin position="1470"/>
        <end position="1482"/>
    </location>
</feature>
<feature type="compositionally biased region" description="Polar residues" evidence="2">
    <location>
        <begin position="916"/>
        <end position="940"/>
    </location>
</feature>
<evidence type="ECO:0000313" key="3">
    <source>
        <dbReference type="EMBL" id="KAK0552649.1"/>
    </source>
</evidence>
<feature type="compositionally biased region" description="Acidic residues" evidence="2">
    <location>
        <begin position="1511"/>
        <end position="1521"/>
    </location>
</feature>
<feature type="compositionally biased region" description="Polar residues" evidence="2">
    <location>
        <begin position="180"/>
        <end position="198"/>
    </location>
</feature>
<proteinExistence type="predicted"/>
<feature type="region of interest" description="Disordered" evidence="2">
    <location>
        <begin position="137"/>
        <end position="199"/>
    </location>
</feature>
<feature type="region of interest" description="Disordered" evidence="2">
    <location>
        <begin position="1417"/>
        <end position="1576"/>
    </location>
</feature>
<dbReference type="Proteomes" id="UP001176517">
    <property type="component" value="Unassembled WGS sequence"/>
</dbReference>
<feature type="region of interest" description="Disordered" evidence="2">
    <location>
        <begin position="776"/>
        <end position="824"/>
    </location>
</feature>
<feature type="region of interest" description="Disordered" evidence="2">
    <location>
        <begin position="431"/>
        <end position="602"/>
    </location>
</feature>
<feature type="compositionally biased region" description="Basic and acidic residues" evidence="2">
    <location>
        <begin position="1900"/>
        <end position="1911"/>
    </location>
</feature>
<dbReference type="EMBL" id="JAPDMZ010000060">
    <property type="protein sequence ID" value="KAK0552649.1"/>
    <property type="molecule type" value="Genomic_DNA"/>
</dbReference>
<feature type="compositionally biased region" description="Low complexity" evidence="2">
    <location>
        <begin position="1538"/>
        <end position="1555"/>
    </location>
</feature>
<evidence type="ECO:0000256" key="1">
    <source>
        <dbReference type="SAM" id="Coils"/>
    </source>
</evidence>
<feature type="compositionally biased region" description="Low complexity" evidence="2">
    <location>
        <begin position="502"/>
        <end position="523"/>
    </location>
</feature>
<feature type="compositionally biased region" description="Low complexity" evidence="2">
    <location>
        <begin position="1"/>
        <end position="25"/>
    </location>
</feature>
<feature type="compositionally biased region" description="Low complexity" evidence="2">
    <location>
        <begin position="865"/>
        <end position="884"/>
    </location>
</feature>
<feature type="region of interest" description="Disordered" evidence="2">
    <location>
        <begin position="849"/>
        <end position="957"/>
    </location>
</feature>
<feature type="compositionally biased region" description="Low complexity" evidence="2">
    <location>
        <begin position="777"/>
        <end position="791"/>
    </location>
</feature>
<evidence type="ECO:0000313" key="4">
    <source>
        <dbReference type="Proteomes" id="UP001176517"/>
    </source>
</evidence>
<feature type="compositionally biased region" description="Polar residues" evidence="2">
    <location>
        <begin position="560"/>
        <end position="577"/>
    </location>
</feature>
<sequence>MAAPSAASGQTATGATPATASAPSQNRVSIHIRFHEASRARLSGLPPLKGSKQPRDGTVSRNIPVAGSTQLAKVFRAFARDQELQDPENWQMMFQPMSTTNLGANRIITTLTIKIGQLNVKQNDHFALIHKDDAGGFPTFPPQRAPAIISSQPLPAPAAPASTSASDITVPQLEKRNDAPQATESSTGASQSIVSSQAKPPLEVAQPLQGEVAAPAASEASVPNAAELLQKGPSQESTALAQENRAAPVAQGALPTDGPIDRQGEAAPAVPTESIHADTTEAAVDPPAPPMVPTQAAAQQVNGVPSAPVAESADGRLNAVTEPSETQALAAVEPEVPVAASAPAVLRSESATEAAKESEGLHTSDAVIASTAGRTGPSGIPSLPEVPKETGLAPPADADVGPEQSSEHQEPPFHGPAADVAGADIRTKHVEPVAAAPVISSTESGGDGQAERENEPTTTAVEEPPRETGQSNAAKLQQDQSNEMPQPSVSIHHGASIAAQVEAAPEPTNAAASAGDSSSVATSKAAQPQAQQSDDMDIDDSINLQSQPTTARINAGQIAVVQSQDGGPNSTEVSLARQSPKAESSAVEQPPSVGQGSIPADDDIDRMFEDVLQSNVTTGAASNTWIQTLSDLGNAAPANLFAAPAAASSMVGQALSHHLGANSDVRQGARTVDETGKTSSGKAALPGTGLSVMSMSTNGVPSADDLPDGTNLHKSTGGSHTNVAREQNAASGTDAQVKGSTSSLGSSNGQADSSSGHTSSGASGFTNIIQRYKQQRSAAVTSSTTSDATTVRNQQQADQSSAPTTPSATRAAQSHGSSLQRPESQAHLGADNFFAEQMDLDADVNDSREISVKSTPTSAQDKRAAAPSSGSVSSASRSGISDAVPRAGPASKTVGFKARPRSKGGEGAAPRIQMEARTQNDATSTQSAGQSNQRVSSTLPGTAATADRHSSVSVPNPAAVAPEMDVAALIKVKKEYLAQNEAEDSLLLAARNVMESGSRSTRYDEPAPPAGSQARLLHNPADLLPRRAPSRTVSPEPRAPEGAAHVKHYRNPRKYWEGEDELGRRSRSPIEPLRHPPEVRKQMTASERQLNDLIDGPIDRLPEEGPQARPRPRYTEDWSSGSGEDTDEGDSADEATLRKREQILAAKGLGPHAKRRKKKNRSHDSRPRDAARHGNEVSNTSHPAGSDHTTGGDNGTSFHSAVSTKSQDLAKMDKEKRAEARAAQEIEDIINRHEYLKLHPSENKKARVGLRKALYDECPRIPKELIDWREDYALKSVEDLDEHVCALLGGNMWRQENKIADRYHFHAHQSHAKLGRIIVLIEICLFTRADLANELWRLGKGGGRKNVGVPPGDWPIVLAHVVSKVMKFRKNIELTMRDLDDAIAEAVALKRREILDGEVDEELQAKLAISSSQAIKVSPPKATTLQQPPTPPGGWRNMPKNRPVSGQSSTPTPAAKRSGSASRRSESAARSHSPAHSNRSRSQGAKPQVSGGSLNHNAELKRKRSGIKDPQEEDEDSEMGTDEERPLARQRVTGGGTSTATKKAPSAKAKRAASPVNGESSNAAMVDLRRSGSSSTNPALLQEVDELVDEKLDNSFARRFEEQFSSAFGEAWRGAHALGFKEMFPKAAHDYWQSRHKEILASSRLQQRAEYRNEFEALLQKQEERLTAMWEQRLDERDAEWKERFDAQQQALEAQQQALEAQLASHVADQDRKQLARDKYTRKVLKEQMLMELGQELRSQLRSTGMQSSSGQASSSNEAILESLAQEQTEPAIRDESETGVPSKGPKSRKMQGPGPASKRKQPETAAETSATKEMLRVGDVGTPSPRAQSHVRERSSSSEAIAKAGSRFSHIEVLVRHKPPRDAVVQQSSDEENDDEDDEAQSDDGQDLAEKLNGGHSSDGIHRPQDDASRLRSAASSIISTIGDDNGQTLAAVSAAVERTFGSAAGGSESEEAADRGREEEIEEPLAAVEDEEMLDEAQTRVRQVSEAF</sequence>
<feature type="compositionally biased region" description="Basic residues" evidence="2">
    <location>
        <begin position="1152"/>
        <end position="1161"/>
    </location>
</feature>
<feature type="compositionally biased region" description="Basic and acidic residues" evidence="2">
    <location>
        <begin position="1072"/>
        <end position="1081"/>
    </location>
</feature>
<feature type="compositionally biased region" description="Polar residues" evidence="2">
    <location>
        <begin position="543"/>
        <end position="552"/>
    </location>
</feature>
<feature type="compositionally biased region" description="Low complexity" evidence="2">
    <location>
        <begin position="799"/>
        <end position="814"/>
    </location>
</feature>
<feature type="region of interest" description="Disordered" evidence="2">
    <location>
        <begin position="996"/>
        <end position="1015"/>
    </location>
</feature>